<dbReference type="Pfam" id="PF00903">
    <property type="entry name" value="Glyoxalase"/>
    <property type="match status" value="1"/>
</dbReference>
<dbReference type="PANTHER" id="PTHR35006">
    <property type="entry name" value="GLYOXALASE FAMILY PROTEIN (AFU_ORTHOLOGUE AFUA_5G14830)"/>
    <property type="match status" value="1"/>
</dbReference>
<dbReference type="InterPro" id="IPR029068">
    <property type="entry name" value="Glyas_Bleomycin-R_OHBP_Dase"/>
</dbReference>
<dbReference type="Gene3D" id="3.10.180.10">
    <property type="entry name" value="2,3-Dihydroxybiphenyl 1,2-Dioxygenase, domain 1"/>
    <property type="match status" value="1"/>
</dbReference>
<dbReference type="CDD" id="cd07262">
    <property type="entry name" value="VOC_like"/>
    <property type="match status" value="1"/>
</dbReference>
<gene>
    <name evidence="2" type="ORF">M9978_16270</name>
</gene>
<dbReference type="RefSeq" id="WP_254295023.1">
    <property type="nucleotide sequence ID" value="NZ_JAMLDX010000014.1"/>
</dbReference>
<comment type="caution">
    <text evidence="2">The sequence shown here is derived from an EMBL/GenBank/DDBJ whole genome shotgun (WGS) entry which is preliminary data.</text>
</comment>
<reference evidence="2" key="1">
    <citation type="submission" date="2022-05" db="EMBL/GenBank/DDBJ databases">
        <title>Sphingomonas sp. strain MG17 Genome sequencing and assembly.</title>
        <authorList>
            <person name="Kim I."/>
        </authorList>
    </citation>
    <scope>NUCLEOTIDE SEQUENCE</scope>
    <source>
        <strain evidence="2">MG17</strain>
    </source>
</reference>
<dbReference type="Proteomes" id="UP001139451">
    <property type="component" value="Unassembled WGS sequence"/>
</dbReference>
<protein>
    <submittedName>
        <fullName evidence="2">VOC family protein</fullName>
    </submittedName>
</protein>
<feature type="domain" description="VOC" evidence="1">
    <location>
        <begin position="1"/>
        <end position="124"/>
    </location>
</feature>
<evidence type="ECO:0000259" key="1">
    <source>
        <dbReference type="PROSITE" id="PS51819"/>
    </source>
</evidence>
<organism evidence="2 3">
    <name type="scientific">Sphingomonas tagetis</name>
    <dbReference type="NCBI Taxonomy" id="2949092"/>
    <lineage>
        <taxon>Bacteria</taxon>
        <taxon>Pseudomonadati</taxon>
        <taxon>Pseudomonadota</taxon>
        <taxon>Alphaproteobacteria</taxon>
        <taxon>Sphingomonadales</taxon>
        <taxon>Sphingomonadaceae</taxon>
        <taxon>Sphingomonas</taxon>
    </lineage>
</organism>
<sequence>MFSHVMLGSNDVAASKAFYDAALGALGARPGRVDDKGRAFYMHNGGVFMLTTPIDGEPACHANGGTIGFAADSAEMVDAWHAAGLAHGGTAIEDPPGVRSNAFGSLYLAYLRDPAGNKVCAMYRLPA</sequence>
<keyword evidence="3" id="KW-1185">Reference proteome</keyword>
<dbReference type="SUPFAM" id="SSF54593">
    <property type="entry name" value="Glyoxalase/Bleomycin resistance protein/Dihydroxybiphenyl dioxygenase"/>
    <property type="match status" value="1"/>
</dbReference>
<evidence type="ECO:0000313" key="3">
    <source>
        <dbReference type="Proteomes" id="UP001139451"/>
    </source>
</evidence>
<dbReference type="EMBL" id="JAMLDX010000014">
    <property type="protein sequence ID" value="MCP3731982.1"/>
    <property type="molecule type" value="Genomic_DNA"/>
</dbReference>
<proteinExistence type="predicted"/>
<name>A0A9X2KMS4_9SPHN</name>
<dbReference type="PROSITE" id="PS51819">
    <property type="entry name" value="VOC"/>
    <property type="match status" value="1"/>
</dbReference>
<accession>A0A9X2KMS4</accession>
<evidence type="ECO:0000313" key="2">
    <source>
        <dbReference type="EMBL" id="MCP3731982.1"/>
    </source>
</evidence>
<dbReference type="InterPro" id="IPR037523">
    <property type="entry name" value="VOC_core"/>
</dbReference>
<dbReference type="InterPro" id="IPR004360">
    <property type="entry name" value="Glyas_Fos-R_dOase_dom"/>
</dbReference>
<dbReference type="AlphaFoldDB" id="A0A9X2KMS4"/>
<dbReference type="PANTHER" id="PTHR35006:SF1">
    <property type="entry name" value="BLL2941 PROTEIN"/>
    <property type="match status" value="1"/>
</dbReference>